<name>A0ABR8U3J8_9CELL</name>
<dbReference type="Pfam" id="PF09851">
    <property type="entry name" value="SHOCT"/>
    <property type="match status" value="1"/>
</dbReference>
<feature type="domain" description="SHOCT" evidence="2">
    <location>
        <begin position="89"/>
        <end position="116"/>
    </location>
</feature>
<evidence type="ECO:0000259" key="2">
    <source>
        <dbReference type="Pfam" id="PF09851"/>
    </source>
</evidence>
<accession>A0ABR8U3J8</accession>
<evidence type="ECO:0000313" key="3">
    <source>
        <dbReference type="EMBL" id="MBD7982616.1"/>
    </source>
</evidence>
<feature type="region of interest" description="Disordered" evidence="1">
    <location>
        <begin position="26"/>
        <end position="49"/>
    </location>
</feature>
<comment type="caution">
    <text evidence="3">The sequence shown here is derived from an EMBL/GenBank/DDBJ whole genome shotgun (WGS) entry which is preliminary data.</text>
</comment>
<evidence type="ECO:0000256" key="1">
    <source>
        <dbReference type="SAM" id="MobiDB-lite"/>
    </source>
</evidence>
<keyword evidence="4" id="KW-1185">Reference proteome</keyword>
<dbReference type="Proteomes" id="UP000655570">
    <property type="component" value="Unassembled WGS sequence"/>
</dbReference>
<gene>
    <name evidence="3" type="ORF">H9641_18125</name>
</gene>
<protein>
    <submittedName>
        <fullName evidence="3">SHOCT domain-containing protein</fullName>
    </submittedName>
</protein>
<dbReference type="InterPro" id="IPR018649">
    <property type="entry name" value="SHOCT"/>
</dbReference>
<dbReference type="RefSeq" id="WP_191805808.1">
    <property type="nucleotide sequence ID" value="NZ_JACSQF010000025.1"/>
</dbReference>
<feature type="compositionally biased region" description="Low complexity" evidence="1">
    <location>
        <begin position="40"/>
        <end position="49"/>
    </location>
</feature>
<reference evidence="3 4" key="1">
    <citation type="submission" date="2020-08" db="EMBL/GenBank/DDBJ databases">
        <title>A Genomic Blueprint of the Chicken Gut Microbiome.</title>
        <authorList>
            <person name="Gilroy R."/>
            <person name="Ravi A."/>
            <person name="Getino M."/>
            <person name="Pursley I."/>
            <person name="Horton D.L."/>
            <person name="Alikhan N.-F."/>
            <person name="Baker D."/>
            <person name="Gharbi K."/>
            <person name="Hall N."/>
            <person name="Watson M."/>
            <person name="Adriaenssens E.M."/>
            <person name="Foster-Nyarko E."/>
            <person name="Jarju S."/>
            <person name="Secka A."/>
            <person name="Antonio M."/>
            <person name="Oren A."/>
            <person name="Chaudhuri R."/>
            <person name="La Ragione R.M."/>
            <person name="Hildebrand F."/>
            <person name="Pallen M.J."/>
        </authorList>
    </citation>
    <scope>NUCLEOTIDE SEQUENCE [LARGE SCALE GENOMIC DNA]</scope>
    <source>
        <strain evidence="3 4">Sa2CUA9</strain>
    </source>
</reference>
<sequence>MPLRRVGRPGLLGTMARTAVIAGTASATAGAVQRHQQGKAEQQAEAQQYQAQQQAEQQQMYAAQAAQAQAAQQAPAAPVPAGGENDLLAQLEKLGQLKAAGVLDDAEFAAAKAKLLA</sequence>
<proteinExistence type="predicted"/>
<organism evidence="3 4">
    <name type="scientific">Oerskovia merdavium</name>
    <dbReference type="NCBI Taxonomy" id="2762227"/>
    <lineage>
        <taxon>Bacteria</taxon>
        <taxon>Bacillati</taxon>
        <taxon>Actinomycetota</taxon>
        <taxon>Actinomycetes</taxon>
        <taxon>Micrococcales</taxon>
        <taxon>Cellulomonadaceae</taxon>
        <taxon>Oerskovia</taxon>
    </lineage>
</organism>
<evidence type="ECO:0000313" key="4">
    <source>
        <dbReference type="Proteomes" id="UP000655570"/>
    </source>
</evidence>
<dbReference type="EMBL" id="JACSQF010000025">
    <property type="protein sequence ID" value="MBD7982616.1"/>
    <property type="molecule type" value="Genomic_DNA"/>
</dbReference>